<proteinExistence type="predicted"/>
<accession>A0ABY8CAV6</accession>
<dbReference type="PANTHER" id="PTHR38765">
    <property type="entry name" value="DUF484 DOMAIN-CONTAINING PROTEIN"/>
    <property type="match status" value="1"/>
</dbReference>
<dbReference type="PANTHER" id="PTHR38765:SF1">
    <property type="entry name" value="DUF484 DOMAIN-CONTAINING PROTEIN"/>
    <property type="match status" value="1"/>
</dbReference>
<dbReference type="RefSeq" id="WP_275595366.1">
    <property type="nucleotide sequence ID" value="NZ_CP102381.1"/>
</dbReference>
<dbReference type="Proteomes" id="UP001222275">
    <property type="component" value="Chromosome"/>
</dbReference>
<dbReference type="InterPro" id="IPR007435">
    <property type="entry name" value="DUF484"/>
</dbReference>
<gene>
    <name evidence="1" type="ORF">NR989_02355</name>
</gene>
<dbReference type="EMBL" id="CP102381">
    <property type="protein sequence ID" value="WEJ63113.1"/>
    <property type="molecule type" value="Genomic_DNA"/>
</dbReference>
<organism evidence="1 2">
    <name type="scientific">Thiomicrorhabdus lithotrophica</name>
    <dbReference type="NCBI Taxonomy" id="2949997"/>
    <lineage>
        <taxon>Bacteria</taxon>
        <taxon>Pseudomonadati</taxon>
        <taxon>Pseudomonadota</taxon>
        <taxon>Gammaproteobacteria</taxon>
        <taxon>Thiotrichales</taxon>
        <taxon>Piscirickettsiaceae</taxon>
        <taxon>Thiomicrorhabdus</taxon>
    </lineage>
</organism>
<evidence type="ECO:0000313" key="1">
    <source>
        <dbReference type="EMBL" id="WEJ63113.1"/>
    </source>
</evidence>
<sequence length="232" mass="25953">MSNSAVTGPLSKTNMSAEEVANYLSHNHTFFHVFPNLLEALSIPHPKSGQAVSLLERQVFQLREQRDTLKIEVDNLMDIASANGQLFYKVQQFTKALMATQTEQSMVTAIYEQMHGLFEVDQVAMVSWDVPKTSLEGVSQLGVSQSWSEALKTSLKIHTPVCGLLENEWQKGLFNTSEAMQSVCLLPLGDDAIWGVLALGSKTNRFHSDLDTYFLNMMAELISARLNHLFEK</sequence>
<name>A0ABY8CAV6_9GAMM</name>
<dbReference type="SUPFAM" id="SSF55781">
    <property type="entry name" value="GAF domain-like"/>
    <property type="match status" value="1"/>
</dbReference>
<protein>
    <submittedName>
        <fullName evidence="1">DUF484 family protein</fullName>
    </submittedName>
</protein>
<reference evidence="1 2" key="1">
    <citation type="submission" date="2022-06" db="EMBL/GenBank/DDBJ databases">
        <title>Thiomicrohabdus sp. nov, an obligately chemolithoautotrophic, sulfur-oxidizing bacterium isolated from beach of Guanyin Mountain. Amoy.</title>
        <authorList>
            <person name="Zhu H."/>
        </authorList>
    </citation>
    <scope>NUCLEOTIDE SEQUENCE [LARGE SCALE GENOMIC DNA]</scope>
    <source>
        <strain evidence="1 2">XGS-01</strain>
    </source>
</reference>
<evidence type="ECO:0000313" key="2">
    <source>
        <dbReference type="Proteomes" id="UP001222275"/>
    </source>
</evidence>
<dbReference type="Gene3D" id="3.30.450.40">
    <property type="match status" value="1"/>
</dbReference>
<keyword evidence="2" id="KW-1185">Reference proteome</keyword>
<dbReference type="InterPro" id="IPR029016">
    <property type="entry name" value="GAF-like_dom_sf"/>
</dbReference>
<dbReference type="Pfam" id="PF04340">
    <property type="entry name" value="DUF484"/>
    <property type="match status" value="1"/>
</dbReference>